<keyword evidence="2" id="KW-0863">Zinc-finger</keyword>
<dbReference type="GO" id="GO:0008270">
    <property type="term" value="F:zinc ion binding"/>
    <property type="evidence" value="ECO:0007669"/>
    <property type="project" value="UniProtKB-KW"/>
</dbReference>
<name>A0AAN7SDM5_9COLE</name>
<dbReference type="EMBL" id="JARPUR010000004">
    <property type="protein sequence ID" value="KAK4876602.1"/>
    <property type="molecule type" value="Genomic_DNA"/>
</dbReference>
<evidence type="ECO:0000313" key="5">
    <source>
        <dbReference type="EMBL" id="KAK4876602.1"/>
    </source>
</evidence>
<protein>
    <recommendedName>
        <fullName evidence="4">FLYWCH-type domain-containing protein</fullName>
    </recommendedName>
</protein>
<organism evidence="5 6">
    <name type="scientific">Aquatica leii</name>
    <dbReference type="NCBI Taxonomy" id="1421715"/>
    <lineage>
        <taxon>Eukaryota</taxon>
        <taxon>Metazoa</taxon>
        <taxon>Ecdysozoa</taxon>
        <taxon>Arthropoda</taxon>
        <taxon>Hexapoda</taxon>
        <taxon>Insecta</taxon>
        <taxon>Pterygota</taxon>
        <taxon>Neoptera</taxon>
        <taxon>Endopterygota</taxon>
        <taxon>Coleoptera</taxon>
        <taxon>Polyphaga</taxon>
        <taxon>Elateriformia</taxon>
        <taxon>Elateroidea</taxon>
        <taxon>Lampyridae</taxon>
        <taxon>Luciolinae</taxon>
        <taxon>Aquatica</taxon>
    </lineage>
</organism>
<sequence length="380" mass="44343">MSFVTSNRGGQKFIDNNNFVYVFSKKSSNEEHSICVCKKRGQCKGRIWTIANGIEVVRTVTPHNHASVATRVPLLNILSRMNERARDTEETPQQSLVTNLQNVHGNIMAKLPGQDAIKRTIRRQRNVQGLLELPTDLEHFNIPPQYQIINVENGAFSVAPNLFFQLYTIHVEQYGTVIPAIYALLPNKTKETYQKLLRELKSLIPGLFPLGSCWTLKQQQWEHFLKNLRALWYPAVFHLYQNVWRRVQSEGLQNFALWVRMIPAIAFVPPDRLLEIFDVLLEYENFPPEAQPIVYYFEDIYIGRRGRRQRRPPIFRFRCETCTNQTIHSYQINQFITGAPPLHPNKRYATISTRIHVIVHDYDNRNIIDYLKGFANNFAF</sequence>
<evidence type="ECO:0000256" key="1">
    <source>
        <dbReference type="ARBA" id="ARBA00022723"/>
    </source>
</evidence>
<dbReference type="AlphaFoldDB" id="A0AAN7SDM5"/>
<dbReference type="InterPro" id="IPR007588">
    <property type="entry name" value="Znf_FLYWCH"/>
</dbReference>
<evidence type="ECO:0000313" key="6">
    <source>
        <dbReference type="Proteomes" id="UP001353858"/>
    </source>
</evidence>
<evidence type="ECO:0000256" key="3">
    <source>
        <dbReference type="ARBA" id="ARBA00022833"/>
    </source>
</evidence>
<evidence type="ECO:0000259" key="4">
    <source>
        <dbReference type="Pfam" id="PF04500"/>
    </source>
</evidence>
<reference evidence="6" key="1">
    <citation type="submission" date="2023-01" db="EMBL/GenBank/DDBJ databases">
        <title>Key to firefly adult light organ development and bioluminescence: homeobox transcription factors regulate luciferase expression and transportation to peroxisome.</title>
        <authorList>
            <person name="Fu X."/>
        </authorList>
    </citation>
    <scope>NUCLEOTIDE SEQUENCE [LARGE SCALE GENOMIC DNA]</scope>
</reference>
<dbReference type="Proteomes" id="UP001353858">
    <property type="component" value="Unassembled WGS sequence"/>
</dbReference>
<keyword evidence="6" id="KW-1185">Reference proteome</keyword>
<gene>
    <name evidence="5" type="ORF">RN001_009108</name>
</gene>
<keyword evidence="3" id="KW-0862">Zinc</keyword>
<proteinExistence type="predicted"/>
<evidence type="ECO:0000256" key="2">
    <source>
        <dbReference type="ARBA" id="ARBA00022771"/>
    </source>
</evidence>
<dbReference type="Gene3D" id="2.20.25.240">
    <property type="match status" value="1"/>
</dbReference>
<accession>A0AAN7SDM5</accession>
<keyword evidence="1" id="KW-0479">Metal-binding</keyword>
<comment type="caution">
    <text evidence="5">The sequence shown here is derived from an EMBL/GenBank/DDBJ whole genome shotgun (WGS) entry which is preliminary data.</text>
</comment>
<feature type="domain" description="FLYWCH-type" evidence="4">
    <location>
        <begin position="3"/>
        <end position="65"/>
    </location>
</feature>
<dbReference type="Pfam" id="PF04500">
    <property type="entry name" value="FLYWCH"/>
    <property type="match status" value="1"/>
</dbReference>